<dbReference type="Pfam" id="PF00593">
    <property type="entry name" value="TonB_dep_Rec_b-barrel"/>
    <property type="match status" value="1"/>
</dbReference>
<organism evidence="15 16">
    <name type="scientific">Marinifilum breve</name>
    <dbReference type="NCBI Taxonomy" id="2184082"/>
    <lineage>
        <taxon>Bacteria</taxon>
        <taxon>Pseudomonadati</taxon>
        <taxon>Bacteroidota</taxon>
        <taxon>Bacteroidia</taxon>
        <taxon>Marinilabiliales</taxon>
        <taxon>Marinifilaceae</taxon>
    </lineage>
</organism>
<protein>
    <submittedName>
        <fullName evidence="15">TonB-dependent receptor</fullName>
    </submittedName>
</protein>
<evidence type="ECO:0000256" key="12">
    <source>
        <dbReference type="SAM" id="SignalP"/>
    </source>
</evidence>
<dbReference type="GO" id="GO:0044718">
    <property type="term" value="P:siderophore transmembrane transport"/>
    <property type="evidence" value="ECO:0007669"/>
    <property type="project" value="TreeGrafter"/>
</dbReference>
<dbReference type="Gene3D" id="2.60.40.1120">
    <property type="entry name" value="Carboxypeptidase-like, regulatory domain"/>
    <property type="match status" value="1"/>
</dbReference>
<comment type="subcellular location">
    <subcellularLocation>
        <location evidence="1 10">Cell outer membrane</location>
        <topology evidence="1 10">Multi-pass membrane protein</topology>
    </subcellularLocation>
</comment>
<gene>
    <name evidence="15" type="ORF">DF185_21060</name>
</gene>
<reference evidence="15 16" key="1">
    <citation type="submission" date="2018-05" db="EMBL/GenBank/DDBJ databases">
        <title>Marinifilum breve JC075T sp. nov., a marine bacterium isolated from Yongle Blue Hole in the South China Sea.</title>
        <authorList>
            <person name="Fu T."/>
        </authorList>
    </citation>
    <scope>NUCLEOTIDE SEQUENCE [LARGE SCALE GENOMIC DNA]</scope>
    <source>
        <strain evidence="15 16">JC075</strain>
    </source>
</reference>
<accession>A0A2V3ZSD7</accession>
<feature type="chain" id="PRO_5015895547" evidence="12">
    <location>
        <begin position="21"/>
        <end position="727"/>
    </location>
</feature>
<keyword evidence="3 10" id="KW-1134">Transmembrane beta strand</keyword>
<evidence type="ECO:0000256" key="3">
    <source>
        <dbReference type="ARBA" id="ARBA00022452"/>
    </source>
</evidence>
<dbReference type="InterPro" id="IPR037066">
    <property type="entry name" value="Plug_dom_sf"/>
</dbReference>
<dbReference type="Gene3D" id="2.170.130.10">
    <property type="entry name" value="TonB-dependent receptor, plug domain"/>
    <property type="match status" value="1"/>
</dbReference>
<dbReference type="SUPFAM" id="SSF56935">
    <property type="entry name" value="Porins"/>
    <property type="match status" value="1"/>
</dbReference>
<keyword evidence="6 11" id="KW-0798">TonB box</keyword>
<proteinExistence type="inferred from homology"/>
<evidence type="ECO:0000259" key="14">
    <source>
        <dbReference type="Pfam" id="PF07715"/>
    </source>
</evidence>
<dbReference type="SUPFAM" id="SSF49464">
    <property type="entry name" value="Carboxypeptidase regulatory domain-like"/>
    <property type="match status" value="1"/>
</dbReference>
<evidence type="ECO:0000256" key="2">
    <source>
        <dbReference type="ARBA" id="ARBA00022448"/>
    </source>
</evidence>
<dbReference type="InterPro" id="IPR012910">
    <property type="entry name" value="Plug_dom"/>
</dbReference>
<dbReference type="GO" id="GO:0009279">
    <property type="term" value="C:cell outer membrane"/>
    <property type="evidence" value="ECO:0007669"/>
    <property type="project" value="UniProtKB-SubCell"/>
</dbReference>
<keyword evidence="9 10" id="KW-0998">Cell outer membrane</keyword>
<dbReference type="Pfam" id="PF07715">
    <property type="entry name" value="Plug"/>
    <property type="match status" value="1"/>
</dbReference>
<keyword evidence="16" id="KW-1185">Reference proteome</keyword>
<sequence length="727" mass="82314">MQKIYVVAIMLLISVTFVNAQNAVLKGVVTQKSNQQAMPGASVYFSGTTTGTATNNKGEYKIKNLKPGDYDLVVSFSGYSRQKQKITLKEGINVLNFAMVESKSQLGEIVVTGTGTAHHLKTAPVQTELIGKKAIASSGASDFNELMMSVSPSFDFNPGTMGGMMTINGLGNDFILVLVDGKRMYGDVGGNTDLNRINPDDVERIEVLKGASSLLYGSDAIAGVVNIITKKSKQKVNISNTSRIREHRTYQQSNAIDLNLGKFSWNGNFNHKRSDGWKLSPFEIDDDELVETDKRAQYEYNDFTFAQTLKFRATKRLEMYAGNSFFKKHVKRPTSIYKYGYFYTDKSFEVGAKYLLNKKDYVSVDYNFDQYRYYYRYNQDYKTFTKSDKEIQNDQRMSNFRMKYVNVISKNNTLTLGADYLKEKMVSEDRLVNGKADAKTIALYAQEEIKLLEKLQLVAGTRYVKHNEFGSAFTPKVSLLYKLNHFNFRGTYGFGFKAPTVKELYYAYEKRGNLYLGNEDLDPQKSRYSSLGVEFHNDFLSASITGYINKVDDLIAYETVDLLPEDKENKIKRRRKHYNVDESKSQGIDFLLNAKLGAGFTLGGGYSYVNAKDETTGEKLDGVAENYGNVRLAYDRSWKNYSFNATILGRIQDEKSYDNGEDNAKGYDLWKLTTNHKFLNFGSFILEAQLGVDNIFDYVDDSPYGSHYGTINPGRTFFAGIKINFAK</sequence>
<dbReference type="InterPro" id="IPR036942">
    <property type="entry name" value="Beta-barrel_TonB_sf"/>
</dbReference>
<dbReference type="PANTHER" id="PTHR30069:SF29">
    <property type="entry name" value="HEMOGLOBIN AND HEMOGLOBIN-HAPTOGLOBIN-BINDING PROTEIN 1-RELATED"/>
    <property type="match status" value="1"/>
</dbReference>
<keyword evidence="2 10" id="KW-0813">Transport</keyword>
<dbReference type="Pfam" id="PF13715">
    <property type="entry name" value="CarbopepD_reg_2"/>
    <property type="match status" value="1"/>
</dbReference>
<evidence type="ECO:0000259" key="13">
    <source>
        <dbReference type="Pfam" id="PF00593"/>
    </source>
</evidence>
<feature type="signal peptide" evidence="12">
    <location>
        <begin position="1"/>
        <end position="20"/>
    </location>
</feature>
<evidence type="ECO:0000256" key="11">
    <source>
        <dbReference type="RuleBase" id="RU003357"/>
    </source>
</evidence>
<feature type="domain" description="TonB-dependent receptor-like beta-barrel" evidence="13">
    <location>
        <begin position="294"/>
        <end position="695"/>
    </location>
</feature>
<dbReference type="OrthoDB" id="9764669at2"/>
<dbReference type="InterPro" id="IPR008969">
    <property type="entry name" value="CarboxyPept-like_regulatory"/>
</dbReference>
<comment type="similarity">
    <text evidence="10 11">Belongs to the TonB-dependent receptor family.</text>
</comment>
<dbReference type="PANTHER" id="PTHR30069">
    <property type="entry name" value="TONB-DEPENDENT OUTER MEMBRANE RECEPTOR"/>
    <property type="match status" value="1"/>
</dbReference>
<evidence type="ECO:0000313" key="15">
    <source>
        <dbReference type="EMBL" id="PXX96047.1"/>
    </source>
</evidence>
<dbReference type="Proteomes" id="UP000248079">
    <property type="component" value="Unassembled WGS sequence"/>
</dbReference>
<dbReference type="InterPro" id="IPR000531">
    <property type="entry name" value="Beta-barrel_TonB"/>
</dbReference>
<keyword evidence="4 10" id="KW-0812">Transmembrane</keyword>
<evidence type="ECO:0000313" key="16">
    <source>
        <dbReference type="Proteomes" id="UP000248079"/>
    </source>
</evidence>
<evidence type="ECO:0000256" key="4">
    <source>
        <dbReference type="ARBA" id="ARBA00022692"/>
    </source>
</evidence>
<dbReference type="GO" id="GO:0015344">
    <property type="term" value="F:siderophore uptake transmembrane transporter activity"/>
    <property type="evidence" value="ECO:0007669"/>
    <property type="project" value="TreeGrafter"/>
</dbReference>
<evidence type="ECO:0000256" key="7">
    <source>
        <dbReference type="ARBA" id="ARBA00023136"/>
    </source>
</evidence>
<name>A0A2V3ZSD7_9BACT</name>
<comment type="caution">
    <text evidence="15">The sequence shown here is derived from an EMBL/GenBank/DDBJ whole genome shotgun (WGS) entry which is preliminary data.</text>
</comment>
<keyword evidence="8 15" id="KW-0675">Receptor</keyword>
<feature type="domain" description="TonB-dependent receptor plug" evidence="14">
    <location>
        <begin position="121"/>
        <end position="224"/>
    </location>
</feature>
<evidence type="ECO:0000256" key="6">
    <source>
        <dbReference type="ARBA" id="ARBA00023077"/>
    </source>
</evidence>
<dbReference type="RefSeq" id="WP_110363388.1">
    <property type="nucleotide sequence ID" value="NZ_QFLI01000013.1"/>
</dbReference>
<evidence type="ECO:0000256" key="9">
    <source>
        <dbReference type="ARBA" id="ARBA00023237"/>
    </source>
</evidence>
<dbReference type="PROSITE" id="PS52016">
    <property type="entry name" value="TONB_DEPENDENT_REC_3"/>
    <property type="match status" value="1"/>
</dbReference>
<dbReference type="AlphaFoldDB" id="A0A2V3ZSD7"/>
<evidence type="ECO:0000256" key="8">
    <source>
        <dbReference type="ARBA" id="ARBA00023170"/>
    </source>
</evidence>
<evidence type="ECO:0000256" key="1">
    <source>
        <dbReference type="ARBA" id="ARBA00004571"/>
    </source>
</evidence>
<dbReference type="EMBL" id="QFLI01000013">
    <property type="protein sequence ID" value="PXX96047.1"/>
    <property type="molecule type" value="Genomic_DNA"/>
</dbReference>
<keyword evidence="7 10" id="KW-0472">Membrane</keyword>
<evidence type="ECO:0000256" key="10">
    <source>
        <dbReference type="PROSITE-ProRule" id="PRU01360"/>
    </source>
</evidence>
<keyword evidence="5 12" id="KW-0732">Signal</keyword>
<dbReference type="CDD" id="cd01347">
    <property type="entry name" value="ligand_gated_channel"/>
    <property type="match status" value="1"/>
</dbReference>
<dbReference type="InterPro" id="IPR039426">
    <property type="entry name" value="TonB-dep_rcpt-like"/>
</dbReference>
<evidence type="ECO:0000256" key="5">
    <source>
        <dbReference type="ARBA" id="ARBA00022729"/>
    </source>
</evidence>
<dbReference type="Gene3D" id="2.40.170.20">
    <property type="entry name" value="TonB-dependent receptor, beta-barrel domain"/>
    <property type="match status" value="1"/>
</dbReference>